<evidence type="ECO:0000313" key="18">
    <source>
        <dbReference type="Proteomes" id="UP000041394"/>
    </source>
</evidence>
<dbReference type="STRING" id="1578720.HAL011_04920"/>
<reference evidence="18 19" key="2">
    <citation type="submission" date="2014-12" db="EMBL/GenBank/DDBJ databases">
        <authorList>
            <person name="Jaenicke S."/>
        </authorList>
    </citation>
    <scope>NUCLEOTIDE SEQUENCE [LARGE SCALE GENOMIC DNA]</scope>
</reference>
<evidence type="ECO:0000256" key="10">
    <source>
        <dbReference type="ARBA" id="ARBA00022726"/>
    </source>
</evidence>
<keyword evidence="17" id="KW-1185">Reference proteome</keyword>
<evidence type="ECO:0000313" key="16">
    <source>
        <dbReference type="EMBL" id="CRF52176.1"/>
    </source>
</evidence>
<dbReference type="GeneID" id="82131332"/>
<dbReference type="GO" id="GO:0003999">
    <property type="term" value="F:adenine phosphoribosyltransferase activity"/>
    <property type="evidence" value="ECO:0007669"/>
    <property type="project" value="UniProtKB-UniRule"/>
</dbReference>
<comment type="subcellular location">
    <subcellularLocation>
        <location evidence="3 11">Cytoplasm</location>
    </subcellularLocation>
</comment>
<evidence type="ECO:0000256" key="8">
    <source>
        <dbReference type="ARBA" id="ARBA00022676"/>
    </source>
</evidence>
<evidence type="ECO:0000256" key="2">
    <source>
        <dbReference type="ARBA" id="ARBA00003968"/>
    </source>
</evidence>
<dbReference type="PANTHER" id="PTHR32315">
    <property type="entry name" value="ADENINE PHOSPHORIBOSYLTRANSFERASE"/>
    <property type="match status" value="1"/>
</dbReference>
<name>A0A0K2XE54_9HELI</name>
<reference evidence="17" key="3">
    <citation type="submission" date="2014-12" db="EMBL/GenBank/DDBJ databases">
        <authorList>
            <person name="Smet A."/>
        </authorList>
    </citation>
    <scope>NUCLEOTIDE SEQUENCE [LARGE SCALE GENOMIC DNA]</scope>
</reference>
<dbReference type="EMBL" id="CDMG01000002">
    <property type="protein sequence ID" value="CRF52176.1"/>
    <property type="molecule type" value="Genomic_DNA"/>
</dbReference>
<dbReference type="EMBL" id="CDMN01000034">
    <property type="protein sequence ID" value="CRF44351.1"/>
    <property type="molecule type" value="Genomic_DNA"/>
</dbReference>
<dbReference type="Proteomes" id="UP000038622">
    <property type="component" value="Unassembled WGS sequence"/>
</dbReference>
<keyword evidence="7 11" id="KW-0963">Cytoplasm</keyword>
<evidence type="ECO:0000256" key="4">
    <source>
        <dbReference type="ARBA" id="ARBA00004659"/>
    </source>
</evidence>
<comment type="pathway">
    <text evidence="4 11">Purine metabolism; AMP biosynthesis via salvage pathway; AMP from adenine: step 1/1.</text>
</comment>
<evidence type="ECO:0000313" key="19">
    <source>
        <dbReference type="Proteomes" id="UP000043437"/>
    </source>
</evidence>
<dbReference type="CDD" id="cd06223">
    <property type="entry name" value="PRTases_typeI"/>
    <property type="match status" value="1"/>
</dbReference>
<dbReference type="EMBL" id="CDMH01000057">
    <property type="protein sequence ID" value="CRF43122.1"/>
    <property type="molecule type" value="Genomic_DNA"/>
</dbReference>
<dbReference type="Gene3D" id="3.40.50.2020">
    <property type="match status" value="1"/>
</dbReference>
<sequence length="182" mass="20020">MFSQKLKAQLREAIREVQDHPKPGVLFKDITPLINHSMLFGMLIDALRDRYKLHGVDFVAGIEARGFILGAALAYALQAGFVPIRKQGKLPCQTLSASYSLEYGADTIEIHADALRELKDAHVVLIDDLIATGGTALASLELLDKLQAHCVEACFLISLNELEGLQKVAERVSAFSVLEYDK</sequence>
<gene>
    <name evidence="11" type="primary">apt</name>
    <name evidence="13" type="ORF">HAL011_04920</name>
    <name evidence="14" type="ORF">HAL013_13460</name>
    <name evidence="16" type="ORF">HAL07_03020</name>
    <name evidence="15" type="ORF">HAL09_09280</name>
</gene>
<dbReference type="InterPro" id="IPR050054">
    <property type="entry name" value="UPRTase/APRTase"/>
</dbReference>
<dbReference type="GO" id="GO:0006166">
    <property type="term" value="P:purine ribonucleoside salvage"/>
    <property type="evidence" value="ECO:0007669"/>
    <property type="project" value="UniProtKB-UniRule"/>
</dbReference>
<dbReference type="GO" id="GO:0016208">
    <property type="term" value="F:AMP binding"/>
    <property type="evidence" value="ECO:0007669"/>
    <property type="project" value="TreeGrafter"/>
</dbReference>
<evidence type="ECO:0000256" key="6">
    <source>
        <dbReference type="ARBA" id="ARBA00011893"/>
    </source>
</evidence>
<comment type="similarity">
    <text evidence="5 11">Belongs to the purine/pyrimidine phosphoribosyltransferase family.</text>
</comment>
<dbReference type="InterPro" id="IPR000836">
    <property type="entry name" value="PRTase_dom"/>
</dbReference>
<dbReference type="Proteomes" id="UP000041394">
    <property type="component" value="Unassembled WGS sequence"/>
</dbReference>
<dbReference type="GO" id="GO:0044209">
    <property type="term" value="P:AMP salvage"/>
    <property type="evidence" value="ECO:0007669"/>
    <property type="project" value="UniProtKB-UniRule"/>
</dbReference>
<proteinExistence type="inferred from homology"/>
<keyword evidence="9 11" id="KW-0808">Transferase</keyword>
<feature type="domain" description="Phosphoribosyltransferase" evidence="12">
    <location>
        <begin position="55"/>
        <end position="161"/>
    </location>
</feature>
<dbReference type="RefSeq" id="WP_053941698.1">
    <property type="nucleotide sequence ID" value="NZ_BSCV01000002.1"/>
</dbReference>
<comment type="function">
    <text evidence="2 11">Catalyzes a salvage reaction resulting in the formation of AMP, that is energically less costly than de novo synthesis.</text>
</comment>
<evidence type="ECO:0000256" key="1">
    <source>
        <dbReference type="ARBA" id="ARBA00000868"/>
    </source>
</evidence>
<comment type="catalytic activity">
    <reaction evidence="1 11">
        <text>AMP + diphosphate = 5-phospho-alpha-D-ribose 1-diphosphate + adenine</text>
        <dbReference type="Rhea" id="RHEA:16609"/>
        <dbReference type="ChEBI" id="CHEBI:16708"/>
        <dbReference type="ChEBI" id="CHEBI:33019"/>
        <dbReference type="ChEBI" id="CHEBI:58017"/>
        <dbReference type="ChEBI" id="CHEBI:456215"/>
        <dbReference type="EC" id="2.4.2.7"/>
    </reaction>
</comment>
<keyword evidence="10 11" id="KW-0660">Purine salvage</keyword>
<evidence type="ECO:0000256" key="3">
    <source>
        <dbReference type="ARBA" id="ARBA00004496"/>
    </source>
</evidence>
<dbReference type="HAMAP" id="MF_00004">
    <property type="entry name" value="Aden_phosphoribosyltr"/>
    <property type="match status" value="1"/>
</dbReference>
<keyword evidence="8 11" id="KW-0328">Glycosyltransferase</keyword>
<dbReference type="OrthoDB" id="9803963at2"/>
<dbReference type="SUPFAM" id="SSF53271">
    <property type="entry name" value="PRTase-like"/>
    <property type="match status" value="1"/>
</dbReference>
<dbReference type="InterPro" id="IPR029057">
    <property type="entry name" value="PRTase-like"/>
</dbReference>
<comment type="subunit">
    <text evidence="11">Homodimer.</text>
</comment>
<evidence type="ECO:0000256" key="7">
    <source>
        <dbReference type="ARBA" id="ARBA00022490"/>
    </source>
</evidence>
<reference evidence="15" key="1">
    <citation type="submission" date="2014-12" db="EMBL/GenBank/DDBJ databases">
        <title>Whole genome sequences of four Staphylococcus schleiferi canine isolates.</title>
        <authorList>
            <person name="Misic A.M."/>
            <person name="Cain C."/>
            <person name="Morris D.O."/>
            <person name="Rankin S."/>
            <person name="Beiting D."/>
        </authorList>
    </citation>
    <scope>NUCLEOTIDE SEQUENCE</scope>
    <source>
        <strain evidence="13">ASB11</strain>
        <strain evidence="14">ASB13</strain>
        <strain evidence="16">ASB7</strain>
        <strain evidence="15">ASB9</strain>
    </source>
</reference>
<dbReference type="EMBL" id="CDML01000011">
    <property type="protein sequence ID" value="CRF40730.1"/>
    <property type="molecule type" value="Genomic_DNA"/>
</dbReference>
<dbReference type="AlphaFoldDB" id="A0A0K2XE54"/>
<dbReference type="EC" id="2.4.2.7" evidence="6 11"/>
<evidence type="ECO:0000313" key="15">
    <source>
        <dbReference type="EMBL" id="CRF44351.1"/>
    </source>
</evidence>
<evidence type="ECO:0000313" key="14">
    <source>
        <dbReference type="EMBL" id="CRF43122.1"/>
    </source>
</evidence>
<evidence type="ECO:0000259" key="12">
    <source>
        <dbReference type="Pfam" id="PF00156"/>
    </source>
</evidence>
<dbReference type="UniPathway" id="UPA00588">
    <property type="reaction ID" value="UER00646"/>
</dbReference>
<dbReference type="Proteomes" id="UP000045175">
    <property type="component" value="Unassembled WGS sequence"/>
</dbReference>
<evidence type="ECO:0000256" key="5">
    <source>
        <dbReference type="ARBA" id="ARBA00008391"/>
    </source>
</evidence>
<dbReference type="FunFam" id="3.40.50.2020:FF:000021">
    <property type="entry name" value="Adenine phosphoribosyltransferase"/>
    <property type="match status" value="1"/>
</dbReference>
<dbReference type="NCBIfam" id="TIGR01090">
    <property type="entry name" value="apt"/>
    <property type="match status" value="1"/>
</dbReference>
<evidence type="ECO:0000256" key="9">
    <source>
        <dbReference type="ARBA" id="ARBA00022679"/>
    </source>
</evidence>
<dbReference type="GO" id="GO:0005737">
    <property type="term" value="C:cytoplasm"/>
    <property type="evidence" value="ECO:0007669"/>
    <property type="project" value="UniProtKB-SubCell"/>
</dbReference>
<organism evidence="15 18">
    <name type="scientific">Helicobacter ailurogastricus</name>
    <dbReference type="NCBI Taxonomy" id="1578720"/>
    <lineage>
        <taxon>Bacteria</taxon>
        <taxon>Pseudomonadati</taxon>
        <taxon>Campylobacterota</taxon>
        <taxon>Epsilonproteobacteria</taxon>
        <taxon>Campylobacterales</taxon>
        <taxon>Helicobacteraceae</taxon>
        <taxon>Helicobacter</taxon>
    </lineage>
</organism>
<dbReference type="Proteomes" id="UP000043437">
    <property type="component" value="Unassembled WGS sequence"/>
</dbReference>
<dbReference type="PANTHER" id="PTHR32315:SF3">
    <property type="entry name" value="ADENINE PHOSPHORIBOSYLTRANSFERASE"/>
    <property type="match status" value="1"/>
</dbReference>
<dbReference type="GO" id="GO:0006168">
    <property type="term" value="P:adenine salvage"/>
    <property type="evidence" value="ECO:0007669"/>
    <property type="project" value="InterPro"/>
</dbReference>
<accession>A0A0K2XE54</accession>
<dbReference type="Pfam" id="PF00156">
    <property type="entry name" value="Pribosyltran"/>
    <property type="match status" value="1"/>
</dbReference>
<dbReference type="InterPro" id="IPR005764">
    <property type="entry name" value="Ade_phspho_trans"/>
</dbReference>
<evidence type="ECO:0000256" key="11">
    <source>
        <dbReference type="HAMAP-Rule" id="MF_00004"/>
    </source>
</evidence>
<evidence type="ECO:0000313" key="13">
    <source>
        <dbReference type="EMBL" id="CRF40730.1"/>
    </source>
</evidence>
<dbReference type="NCBIfam" id="NF002634">
    <property type="entry name" value="PRK02304.1-3"/>
    <property type="match status" value="1"/>
</dbReference>
<dbReference type="NCBIfam" id="NF002636">
    <property type="entry name" value="PRK02304.1-5"/>
    <property type="match status" value="1"/>
</dbReference>
<protein>
    <recommendedName>
        <fullName evidence="6 11">Adenine phosphoribosyltransferase</fullName>
        <shortName evidence="11">APRT</shortName>
        <ecNumber evidence="6 11">2.4.2.7</ecNumber>
    </recommendedName>
</protein>
<dbReference type="GO" id="GO:0002055">
    <property type="term" value="F:adenine binding"/>
    <property type="evidence" value="ECO:0007669"/>
    <property type="project" value="TreeGrafter"/>
</dbReference>
<evidence type="ECO:0000313" key="17">
    <source>
        <dbReference type="Proteomes" id="UP000038622"/>
    </source>
</evidence>